<dbReference type="EMBL" id="CAICTM010000145">
    <property type="protein sequence ID" value="CAB9502796.1"/>
    <property type="molecule type" value="Genomic_DNA"/>
</dbReference>
<keyword evidence="3" id="KW-1185">Reference proteome</keyword>
<feature type="compositionally biased region" description="Polar residues" evidence="1">
    <location>
        <begin position="59"/>
        <end position="72"/>
    </location>
</feature>
<gene>
    <name evidence="2" type="ORF">SEMRO_146_G067661.1</name>
</gene>
<evidence type="ECO:0000313" key="2">
    <source>
        <dbReference type="EMBL" id="CAB9502796.1"/>
    </source>
</evidence>
<proteinExistence type="predicted"/>
<name>A0A9N8H6H1_9STRA</name>
<feature type="compositionally biased region" description="Basic and acidic residues" evidence="1">
    <location>
        <begin position="73"/>
        <end position="82"/>
    </location>
</feature>
<sequence>MITNETTEERPLFRWGETSRVTVDEKVNRYTPVRNELTSLVERTNLFTLGRPHAETRRSPQATTIPGTANRGTTKEDVRKSTIDLREPTDYKHRWLETNCTLTVQ</sequence>
<evidence type="ECO:0000256" key="1">
    <source>
        <dbReference type="SAM" id="MobiDB-lite"/>
    </source>
</evidence>
<protein>
    <submittedName>
        <fullName evidence="2">Uncharacterized protein</fullName>
    </submittedName>
</protein>
<organism evidence="2 3">
    <name type="scientific">Seminavis robusta</name>
    <dbReference type="NCBI Taxonomy" id="568900"/>
    <lineage>
        <taxon>Eukaryota</taxon>
        <taxon>Sar</taxon>
        <taxon>Stramenopiles</taxon>
        <taxon>Ochrophyta</taxon>
        <taxon>Bacillariophyta</taxon>
        <taxon>Bacillariophyceae</taxon>
        <taxon>Bacillariophycidae</taxon>
        <taxon>Naviculales</taxon>
        <taxon>Naviculaceae</taxon>
        <taxon>Seminavis</taxon>
    </lineage>
</organism>
<evidence type="ECO:0000313" key="3">
    <source>
        <dbReference type="Proteomes" id="UP001153069"/>
    </source>
</evidence>
<comment type="caution">
    <text evidence="2">The sequence shown here is derived from an EMBL/GenBank/DDBJ whole genome shotgun (WGS) entry which is preliminary data.</text>
</comment>
<accession>A0A9N8H6H1</accession>
<reference evidence="2" key="1">
    <citation type="submission" date="2020-06" db="EMBL/GenBank/DDBJ databases">
        <authorList>
            <consortium name="Plant Systems Biology data submission"/>
        </authorList>
    </citation>
    <scope>NUCLEOTIDE SEQUENCE</scope>
    <source>
        <strain evidence="2">D6</strain>
    </source>
</reference>
<dbReference type="Proteomes" id="UP001153069">
    <property type="component" value="Unassembled WGS sequence"/>
</dbReference>
<dbReference type="AlphaFoldDB" id="A0A9N8H6H1"/>
<feature type="region of interest" description="Disordered" evidence="1">
    <location>
        <begin position="49"/>
        <end position="82"/>
    </location>
</feature>